<evidence type="ECO:0000313" key="1">
    <source>
        <dbReference type="EMBL" id="MDR6241547.1"/>
    </source>
</evidence>
<dbReference type="Gene3D" id="2.60.40.1120">
    <property type="entry name" value="Carboxypeptidase-like, regulatory domain"/>
    <property type="match status" value="1"/>
</dbReference>
<name>A0AAE3XR05_9BACT</name>
<comment type="caution">
    <text evidence="1">The sequence shown here is derived from an EMBL/GenBank/DDBJ whole genome shotgun (WGS) entry which is preliminary data.</text>
</comment>
<reference evidence="1" key="1">
    <citation type="submission" date="2023-07" db="EMBL/GenBank/DDBJ databases">
        <title>Genomic Encyclopedia of Type Strains, Phase IV (KMG-IV): sequencing the most valuable type-strain genomes for metagenomic binning, comparative biology and taxonomic classification.</title>
        <authorList>
            <person name="Goeker M."/>
        </authorList>
    </citation>
    <scope>NUCLEOTIDE SEQUENCE</scope>
    <source>
        <strain evidence="1">DSM 26174</strain>
    </source>
</reference>
<sequence>MSDSEIIEYFSNSKNKTCGRFNSNQLRSYNEFQKPSRFKWLDLGVIGSLILSMFSIHEVQSQSKKYGVNPGISISKNRRADKIDNLDKKEDNAVMVITGRVIEESGEGAIGVNVVQKGSKTGTSTDFDGNFSLVVAKAKAKIVFNGIGYETQELIVSEENCENIIVTIESNAEILGEIVIMTGEVSSNKLYSSRKSIWQRIKNIF</sequence>
<dbReference type="RefSeq" id="WP_309942419.1">
    <property type="nucleotide sequence ID" value="NZ_AP025307.1"/>
</dbReference>
<dbReference type="SUPFAM" id="SSF49464">
    <property type="entry name" value="Carboxypeptidase regulatory domain-like"/>
    <property type="match status" value="1"/>
</dbReference>
<dbReference type="Pfam" id="PF13715">
    <property type="entry name" value="CarbopepD_reg_2"/>
    <property type="match status" value="1"/>
</dbReference>
<dbReference type="AlphaFoldDB" id="A0AAE3XR05"/>
<dbReference type="EMBL" id="JAVDQD010000009">
    <property type="protein sequence ID" value="MDR6241547.1"/>
    <property type="molecule type" value="Genomic_DNA"/>
</dbReference>
<accession>A0AAE3XR05</accession>
<organism evidence="1 2">
    <name type="scientific">Aureibacter tunicatorum</name>
    <dbReference type="NCBI Taxonomy" id="866807"/>
    <lineage>
        <taxon>Bacteria</taxon>
        <taxon>Pseudomonadati</taxon>
        <taxon>Bacteroidota</taxon>
        <taxon>Cytophagia</taxon>
        <taxon>Cytophagales</taxon>
        <taxon>Persicobacteraceae</taxon>
        <taxon>Aureibacter</taxon>
    </lineage>
</organism>
<gene>
    <name evidence="1" type="ORF">HNQ88_004634</name>
</gene>
<keyword evidence="2" id="KW-1185">Reference proteome</keyword>
<protein>
    <recommendedName>
        <fullName evidence="3">CarboxypepD_reg-like domain-containing protein</fullName>
    </recommendedName>
</protein>
<dbReference type="InterPro" id="IPR008969">
    <property type="entry name" value="CarboxyPept-like_regulatory"/>
</dbReference>
<dbReference type="Proteomes" id="UP001185092">
    <property type="component" value="Unassembled WGS sequence"/>
</dbReference>
<evidence type="ECO:0008006" key="3">
    <source>
        <dbReference type="Google" id="ProtNLM"/>
    </source>
</evidence>
<proteinExistence type="predicted"/>
<evidence type="ECO:0000313" key="2">
    <source>
        <dbReference type="Proteomes" id="UP001185092"/>
    </source>
</evidence>